<gene>
    <name evidence="1" type="ORF">MIND_00448600</name>
</gene>
<keyword evidence="2" id="KW-1185">Reference proteome</keyword>
<name>A0A8H6W9F9_9AGAR</name>
<dbReference type="OrthoDB" id="3048137at2759"/>
<dbReference type="AlphaFoldDB" id="A0A8H6W9F9"/>
<dbReference type="Proteomes" id="UP000636479">
    <property type="component" value="Unassembled WGS sequence"/>
</dbReference>
<proteinExistence type="predicted"/>
<dbReference type="EMBL" id="JACAZF010000004">
    <property type="protein sequence ID" value="KAF7306573.1"/>
    <property type="molecule type" value="Genomic_DNA"/>
</dbReference>
<reference evidence="1" key="1">
    <citation type="submission" date="2020-05" db="EMBL/GenBank/DDBJ databases">
        <title>Mycena genomes resolve the evolution of fungal bioluminescence.</title>
        <authorList>
            <person name="Tsai I.J."/>
        </authorList>
    </citation>
    <scope>NUCLEOTIDE SEQUENCE</scope>
    <source>
        <strain evidence="1">171206Taipei</strain>
    </source>
</reference>
<evidence type="ECO:0000313" key="1">
    <source>
        <dbReference type="EMBL" id="KAF7306573.1"/>
    </source>
</evidence>
<protein>
    <submittedName>
        <fullName evidence="1">Uncharacterized protein</fullName>
    </submittedName>
</protein>
<evidence type="ECO:0000313" key="2">
    <source>
        <dbReference type="Proteomes" id="UP000636479"/>
    </source>
</evidence>
<accession>A0A8H6W9F9</accession>
<sequence>MHVLRRLRSLVFTTRQSHDVDRQLMNHSNTLASPRPATEILPSVFRELPCDILRLVLEASAWNSIYFDRQHVVNLLVLSKEINTWIGWIAYHTIVLNPAKVDKFVSFAQSRDPEFFKPRVKVLALTGSKLSATKEMEAVIRDRLQGLHTFHYSCILSPFIYMGPSLRLSWMPNLQFLSLPWRLLAAQDAGDIEQLAQGRITHVHLHFEATDLGRDLDGKLRSTLAKFICVTHLALDRYTDDLLQWLHTDDMRHVEIIVVFVTTVPPPTFPSTFTKLKTRPVNHIYSFGPFFNRTIGHIDFFVDTPS</sequence>
<dbReference type="RefSeq" id="XP_037221592.1">
    <property type="nucleotide sequence ID" value="XM_037361300.1"/>
</dbReference>
<comment type="caution">
    <text evidence="1">The sequence shown here is derived from an EMBL/GenBank/DDBJ whole genome shotgun (WGS) entry which is preliminary data.</text>
</comment>
<organism evidence="1 2">
    <name type="scientific">Mycena indigotica</name>
    <dbReference type="NCBI Taxonomy" id="2126181"/>
    <lineage>
        <taxon>Eukaryota</taxon>
        <taxon>Fungi</taxon>
        <taxon>Dikarya</taxon>
        <taxon>Basidiomycota</taxon>
        <taxon>Agaricomycotina</taxon>
        <taxon>Agaricomycetes</taxon>
        <taxon>Agaricomycetidae</taxon>
        <taxon>Agaricales</taxon>
        <taxon>Marasmiineae</taxon>
        <taxon>Mycenaceae</taxon>
        <taxon>Mycena</taxon>
    </lineage>
</organism>
<dbReference type="GeneID" id="59343816"/>